<reference evidence="1 2" key="1">
    <citation type="journal article" date="2022" name="Plant J.">
        <title>Chromosome-level genome of Camellia lanceoleosa provides a valuable resource for understanding genome evolution and self-incompatibility.</title>
        <authorList>
            <person name="Gong W."/>
            <person name="Xiao S."/>
            <person name="Wang L."/>
            <person name="Liao Z."/>
            <person name="Chang Y."/>
            <person name="Mo W."/>
            <person name="Hu G."/>
            <person name="Li W."/>
            <person name="Zhao G."/>
            <person name="Zhu H."/>
            <person name="Hu X."/>
            <person name="Ji K."/>
            <person name="Xiang X."/>
            <person name="Song Q."/>
            <person name="Yuan D."/>
            <person name="Jin S."/>
            <person name="Zhang L."/>
        </authorList>
    </citation>
    <scope>NUCLEOTIDE SEQUENCE [LARGE SCALE GENOMIC DNA]</scope>
    <source>
        <strain evidence="1">SQ_2022a</strain>
    </source>
</reference>
<comment type="caution">
    <text evidence="1">The sequence shown here is derived from an EMBL/GenBank/DDBJ whole genome shotgun (WGS) entry which is preliminary data.</text>
</comment>
<evidence type="ECO:0000313" key="1">
    <source>
        <dbReference type="EMBL" id="KAI7989023.1"/>
    </source>
</evidence>
<proteinExistence type="predicted"/>
<keyword evidence="2" id="KW-1185">Reference proteome</keyword>
<organism evidence="1 2">
    <name type="scientific">Camellia lanceoleosa</name>
    <dbReference type="NCBI Taxonomy" id="1840588"/>
    <lineage>
        <taxon>Eukaryota</taxon>
        <taxon>Viridiplantae</taxon>
        <taxon>Streptophyta</taxon>
        <taxon>Embryophyta</taxon>
        <taxon>Tracheophyta</taxon>
        <taxon>Spermatophyta</taxon>
        <taxon>Magnoliopsida</taxon>
        <taxon>eudicotyledons</taxon>
        <taxon>Gunneridae</taxon>
        <taxon>Pentapetalae</taxon>
        <taxon>asterids</taxon>
        <taxon>Ericales</taxon>
        <taxon>Theaceae</taxon>
        <taxon>Camellia</taxon>
    </lineage>
</organism>
<dbReference type="Proteomes" id="UP001060215">
    <property type="component" value="Chromosome 14"/>
</dbReference>
<evidence type="ECO:0000313" key="2">
    <source>
        <dbReference type="Proteomes" id="UP001060215"/>
    </source>
</evidence>
<sequence>MVTHSAEQSFEESCEEGRKHPLFYHDQDAIGCLVSITDSSVTKSIFISSLERFQLINDLGEFGKQGSYISASVNQEQGNITPSEKGTKRVISKVVPYNSLEYLEDA</sequence>
<gene>
    <name evidence="1" type="ORF">LOK49_LG13G01797</name>
</gene>
<dbReference type="EMBL" id="CM045771">
    <property type="protein sequence ID" value="KAI7989023.1"/>
    <property type="molecule type" value="Genomic_DNA"/>
</dbReference>
<accession>A0ACC0FJM9</accession>
<name>A0ACC0FJM9_9ERIC</name>
<protein>
    <submittedName>
        <fullName evidence="1">Uncharacterized protein</fullName>
    </submittedName>
</protein>